<name>A0ABT5GHE8_9MICO</name>
<evidence type="ECO:0000313" key="1">
    <source>
        <dbReference type="EMBL" id="MDC5697670.1"/>
    </source>
</evidence>
<dbReference type="InterPro" id="IPR032716">
    <property type="entry name" value="ACC_epsilon"/>
</dbReference>
<reference evidence="1 2" key="1">
    <citation type="submission" date="2022-11" db="EMBL/GenBank/DDBJ databases">
        <title>Anaerobic phenanthrene biodegradation by a DNRA strain PheN6.</title>
        <authorList>
            <person name="Zhang Z."/>
        </authorList>
    </citation>
    <scope>NUCLEOTIDE SEQUENCE [LARGE SCALE GENOMIC DNA]</scope>
    <source>
        <strain evidence="1 2">PheN6</strain>
    </source>
</reference>
<dbReference type="RefSeq" id="WP_272462246.1">
    <property type="nucleotide sequence ID" value="NZ_JAPFQL010000039.1"/>
</dbReference>
<protein>
    <submittedName>
        <fullName evidence="1">Acyl-CoA carboxylase epsilon subunit</fullName>
    </submittedName>
</protein>
<accession>A0ABT5GHE8</accession>
<keyword evidence="2" id="KW-1185">Reference proteome</keyword>
<sequence length="72" mass="7343">MSTAGDAVTAVRVVSGNPSPEEIAALVAVLAAAGGAADEDTARTRSAWSDPAWRLVGPQARQGGWRVSSLPR</sequence>
<dbReference type="Proteomes" id="UP001150259">
    <property type="component" value="Unassembled WGS sequence"/>
</dbReference>
<gene>
    <name evidence="1" type="ORF">OO014_10400</name>
</gene>
<proteinExistence type="predicted"/>
<comment type="caution">
    <text evidence="1">The sequence shown here is derived from an EMBL/GenBank/DDBJ whole genome shotgun (WGS) entry which is preliminary data.</text>
</comment>
<dbReference type="EMBL" id="JAPFQL010000039">
    <property type="protein sequence ID" value="MDC5697670.1"/>
    <property type="molecule type" value="Genomic_DNA"/>
</dbReference>
<dbReference type="Pfam" id="PF13822">
    <property type="entry name" value="ACC_epsilon"/>
    <property type="match status" value="1"/>
</dbReference>
<evidence type="ECO:0000313" key="2">
    <source>
        <dbReference type="Proteomes" id="UP001150259"/>
    </source>
</evidence>
<organism evidence="1 2">
    <name type="scientific">Intrasporangium calvum</name>
    <dbReference type="NCBI Taxonomy" id="53358"/>
    <lineage>
        <taxon>Bacteria</taxon>
        <taxon>Bacillati</taxon>
        <taxon>Actinomycetota</taxon>
        <taxon>Actinomycetes</taxon>
        <taxon>Micrococcales</taxon>
        <taxon>Intrasporangiaceae</taxon>
        <taxon>Intrasporangium</taxon>
    </lineage>
</organism>